<evidence type="ECO:0000256" key="1">
    <source>
        <dbReference type="ARBA" id="ARBA00022553"/>
    </source>
</evidence>
<dbReference type="AlphaFoldDB" id="A0A0G0NCJ4"/>
<evidence type="ECO:0000259" key="3">
    <source>
        <dbReference type="PROSITE" id="PS50110"/>
    </source>
</evidence>
<feature type="domain" description="Response regulatory" evidence="3">
    <location>
        <begin position="3"/>
        <end position="119"/>
    </location>
</feature>
<dbReference type="STRING" id="1618550.UT39_C0018G0014"/>
<dbReference type="Proteomes" id="UP000034246">
    <property type="component" value="Unassembled WGS sequence"/>
</dbReference>
<sequence length="128" mass="14341">MTKILVAEDDKLLANAYKVKLTREGYEVLSVADGDELVANIEKFDPDIIVLDLIMPKTDGFMILDYLKKSERWKNVPVLVSSNLSQSEDIVRVTKLGADDYIVKTDLSMKVLGEKIKALLLKKNAQGK</sequence>
<protein>
    <submittedName>
        <fullName evidence="4">Two component transcriptional regulator, winged helix family</fullName>
    </submittedName>
</protein>
<dbReference type="Gene3D" id="3.40.50.2300">
    <property type="match status" value="1"/>
</dbReference>
<dbReference type="InterPro" id="IPR050595">
    <property type="entry name" value="Bact_response_regulator"/>
</dbReference>
<dbReference type="PANTHER" id="PTHR44591">
    <property type="entry name" value="STRESS RESPONSE REGULATOR PROTEIN 1"/>
    <property type="match status" value="1"/>
</dbReference>
<reference evidence="4 5" key="1">
    <citation type="journal article" date="2015" name="Nature">
        <title>rRNA introns, odd ribosomes, and small enigmatic genomes across a large radiation of phyla.</title>
        <authorList>
            <person name="Brown C.T."/>
            <person name="Hug L.A."/>
            <person name="Thomas B.C."/>
            <person name="Sharon I."/>
            <person name="Castelle C.J."/>
            <person name="Singh A."/>
            <person name="Wilkins M.J."/>
            <person name="Williams K.H."/>
            <person name="Banfield J.F."/>
        </authorList>
    </citation>
    <scope>NUCLEOTIDE SEQUENCE [LARGE SCALE GENOMIC DNA]</scope>
</reference>
<dbReference type="CDD" id="cd17574">
    <property type="entry name" value="REC_OmpR"/>
    <property type="match status" value="1"/>
</dbReference>
<dbReference type="GO" id="GO:0000160">
    <property type="term" value="P:phosphorelay signal transduction system"/>
    <property type="evidence" value="ECO:0007669"/>
    <property type="project" value="InterPro"/>
</dbReference>
<dbReference type="InterPro" id="IPR001789">
    <property type="entry name" value="Sig_transdc_resp-reg_receiver"/>
</dbReference>
<feature type="modified residue" description="4-aspartylphosphate" evidence="2">
    <location>
        <position position="52"/>
    </location>
</feature>
<dbReference type="PANTHER" id="PTHR44591:SF3">
    <property type="entry name" value="RESPONSE REGULATORY DOMAIN-CONTAINING PROTEIN"/>
    <property type="match status" value="1"/>
</dbReference>
<organism evidence="4 5">
    <name type="scientific">Candidatus Woesebacteria bacterium GW2011_GWA1_39_21</name>
    <dbReference type="NCBI Taxonomy" id="1618550"/>
    <lineage>
        <taxon>Bacteria</taxon>
        <taxon>Candidatus Woeseibacteriota</taxon>
    </lineage>
</organism>
<dbReference type="SMART" id="SM00448">
    <property type="entry name" value="REC"/>
    <property type="match status" value="1"/>
</dbReference>
<accession>A0A0G0NCJ4</accession>
<dbReference type="PROSITE" id="PS50110">
    <property type="entry name" value="RESPONSE_REGULATORY"/>
    <property type="match status" value="1"/>
</dbReference>
<comment type="caution">
    <text evidence="4">The sequence shown here is derived from an EMBL/GenBank/DDBJ whole genome shotgun (WGS) entry which is preliminary data.</text>
</comment>
<gene>
    <name evidence="4" type="ORF">UT39_C0018G0014</name>
</gene>
<name>A0A0G0NCJ4_9BACT</name>
<dbReference type="InterPro" id="IPR011006">
    <property type="entry name" value="CheY-like_superfamily"/>
</dbReference>
<evidence type="ECO:0000256" key="2">
    <source>
        <dbReference type="PROSITE-ProRule" id="PRU00169"/>
    </source>
</evidence>
<evidence type="ECO:0000313" key="5">
    <source>
        <dbReference type="Proteomes" id="UP000034246"/>
    </source>
</evidence>
<dbReference type="Pfam" id="PF00072">
    <property type="entry name" value="Response_reg"/>
    <property type="match status" value="1"/>
</dbReference>
<dbReference type="SUPFAM" id="SSF52172">
    <property type="entry name" value="CheY-like"/>
    <property type="match status" value="1"/>
</dbReference>
<dbReference type="EMBL" id="LBWP01000018">
    <property type="protein sequence ID" value="KKR10541.1"/>
    <property type="molecule type" value="Genomic_DNA"/>
</dbReference>
<keyword evidence="1 2" id="KW-0597">Phosphoprotein</keyword>
<evidence type="ECO:0000313" key="4">
    <source>
        <dbReference type="EMBL" id="KKR10541.1"/>
    </source>
</evidence>
<proteinExistence type="predicted"/>